<name>A0A0S4J1R6_BODSA</name>
<evidence type="ECO:0000313" key="1">
    <source>
        <dbReference type="EMBL" id="CUG54620.1"/>
    </source>
</evidence>
<protein>
    <submittedName>
        <fullName evidence="1">Uncharacterized protein</fullName>
    </submittedName>
</protein>
<dbReference type="OrthoDB" id="239498at2759"/>
<reference evidence="2" key="1">
    <citation type="submission" date="2015-09" db="EMBL/GenBank/DDBJ databases">
        <authorList>
            <consortium name="Pathogen Informatics"/>
        </authorList>
    </citation>
    <scope>NUCLEOTIDE SEQUENCE [LARGE SCALE GENOMIC DNA]</scope>
    <source>
        <strain evidence="2">Lake Konstanz</strain>
    </source>
</reference>
<evidence type="ECO:0000313" key="2">
    <source>
        <dbReference type="Proteomes" id="UP000051952"/>
    </source>
</evidence>
<dbReference type="Proteomes" id="UP000051952">
    <property type="component" value="Unassembled WGS sequence"/>
</dbReference>
<keyword evidence="2" id="KW-1185">Reference proteome</keyword>
<dbReference type="CDD" id="cd23681">
    <property type="entry name" value="RESC17_18-like"/>
    <property type="match status" value="1"/>
</dbReference>
<dbReference type="OMA" id="AMCEDSA"/>
<dbReference type="AlphaFoldDB" id="A0A0S4J1R6"/>
<accession>A0A0S4J1R6</accession>
<organism evidence="1 2">
    <name type="scientific">Bodo saltans</name>
    <name type="common">Flagellated protozoan</name>
    <dbReference type="NCBI Taxonomy" id="75058"/>
    <lineage>
        <taxon>Eukaryota</taxon>
        <taxon>Discoba</taxon>
        <taxon>Euglenozoa</taxon>
        <taxon>Kinetoplastea</taxon>
        <taxon>Metakinetoplastina</taxon>
        <taxon>Eubodonida</taxon>
        <taxon>Bodonidae</taxon>
        <taxon>Bodo</taxon>
    </lineage>
</organism>
<dbReference type="EMBL" id="CYKH01000867">
    <property type="protein sequence ID" value="CUG54620.1"/>
    <property type="molecule type" value="Genomic_DNA"/>
</dbReference>
<proteinExistence type="predicted"/>
<gene>
    <name evidence="1" type="ORF">BSAL_80980</name>
</gene>
<sequence>MWRLSTSIAGAQALRSVAMALRHSSTSVKKVSDLEDPRQRRYVEALRSVILASPPSGSKVQEIASGLETILGQDVDPSKFGFAKLSHALAYLQDDYYIINRDTLVRCEWSSILRKVRVALPLEGVLLASFVRHIAHVSPGFEDHSIPGFTLEQWVTLKWGHLFTVIPHPTRRAYTIFRRLEVERSKKVRQIERALTLLGRDPLLPVFTNVEHLVPLLPHRGNIQSWPTQMLTKGDIVEAFDIDVDMLIRLPSPPRFSVFVDGSTVSPIEVRRAVAMCEDSALLAAFDNSAASSSVDAGSSSATEDDPEYQQATLRYRHNVVHSTSTDVVVDSFMRIGDEIVAAIASVASKGDITFVVVISDAAASSVAELLRDSLPQHVTRSVVICTPSRRLSVSSVA</sequence>
<dbReference type="VEuPathDB" id="TriTrypDB:BSAL_80980"/>